<dbReference type="InterPro" id="IPR002562">
    <property type="entry name" value="3'-5'_exonuclease_dom"/>
</dbReference>
<feature type="domain" description="3'-5' exonuclease" evidence="1">
    <location>
        <begin position="31"/>
        <end position="209"/>
    </location>
</feature>
<dbReference type="PANTHER" id="PTHR43040:SF1">
    <property type="entry name" value="RIBONUCLEASE D"/>
    <property type="match status" value="1"/>
</dbReference>
<gene>
    <name evidence="2" type="ORF">N0V93_008755</name>
</gene>
<dbReference type="AlphaFoldDB" id="A0A9W8YMA0"/>
<keyword evidence="3" id="KW-1185">Reference proteome</keyword>
<dbReference type="SUPFAM" id="SSF53098">
    <property type="entry name" value="Ribonuclease H-like"/>
    <property type="match status" value="1"/>
</dbReference>
<sequence length="257" mass="28713">MMAGTPILVDSVQGVTSLLVELHSIPSSPSLAIAPSIYCDLEGVNLGRQGSLSILTLYVPQVQKVYLVDVFTLKQAAFSTECDGRSLKTILEDNSVGKAFFDIRNDSDALYSHFGLSVAGIHDLQLMELATRPWPASNRYISGLSRCIERDLAAVSTLKVDWLRIKQAGEQLWSPEKGGRYEVFNERPLRPEIIKYCAQDVTLLPQLWELYKKRLGDASSVWRARIHRETEERIKLSQSTNYNGKGKHMAVAPASFQ</sequence>
<dbReference type="GO" id="GO:0008408">
    <property type="term" value="F:3'-5' exonuclease activity"/>
    <property type="evidence" value="ECO:0007669"/>
    <property type="project" value="InterPro"/>
</dbReference>
<organism evidence="2 3">
    <name type="scientific">Gnomoniopsis smithogilvyi</name>
    <dbReference type="NCBI Taxonomy" id="1191159"/>
    <lineage>
        <taxon>Eukaryota</taxon>
        <taxon>Fungi</taxon>
        <taxon>Dikarya</taxon>
        <taxon>Ascomycota</taxon>
        <taxon>Pezizomycotina</taxon>
        <taxon>Sordariomycetes</taxon>
        <taxon>Sordariomycetidae</taxon>
        <taxon>Diaporthales</taxon>
        <taxon>Gnomoniaceae</taxon>
        <taxon>Gnomoniopsis</taxon>
    </lineage>
</organism>
<dbReference type="GO" id="GO:0003676">
    <property type="term" value="F:nucleic acid binding"/>
    <property type="evidence" value="ECO:0007669"/>
    <property type="project" value="InterPro"/>
</dbReference>
<reference evidence="2" key="1">
    <citation type="submission" date="2022-10" db="EMBL/GenBank/DDBJ databases">
        <title>Tapping the CABI collections for fungal endophytes: first genome assemblies for Collariella, Neodidymelliopsis, Ascochyta clinopodiicola, Didymella pomorum, Didymosphaeria variabile, Neocosmospora piperis and Neocucurbitaria cava.</title>
        <authorList>
            <person name="Hill R."/>
        </authorList>
    </citation>
    <scope>NUCLEOTIDE SEQUENCE</scope>
    <source>
        <strain evidence="2">IMI 355082</strain>
    </source>
</reference>
<dbReference type="Proteomes" id="UP001140453">
    <property type="component" value="Unassembled WGS sequence"/>
</dbReference>
<dbReference type="InterPro" id="IPR012337">
    <property type="entry name" value="RNaseH-like_sf"/>
</dbReference>
<proteinExistence type="predicted"/>
<dbReference type="PANTHER" id="PTHR43040">
    <property type="entry name" value="RIBONUCLEASE D"/>
    <property type="match status" value="1"/>
</dbReference>
<evidence type="ECO:0000313" key="2">
    <source>
        <dbReference type="EMBL" id="KAJ4388149.1"/>
    </source>
</evidence>
<dbReference type="InterPro" id="IPR036397">
    <property type="entry name" value="RNaseH_sf"/>
</dbReference>
<evidence type="ECO:0000313" key="3">
    <source>
        <dbReference type="Proteomes" id="UP001140453"/>
    </source>
</evidence>
<dbReference type="GO" id="GO:0006139">
    <property type="term" value="P:nucleobase-containing compound metabolic process"/>
    <property type="evidence" value="ECO:0007669"/>
    <property type="project" value="InterPro"/>
</dbReference>
<name>A0A9W8YMA0_9PEZI</name>
<protein>
    <recommendedName>
        <fullName evidence="1">3'-5' exonuclease domain-containing protein</fullName>
    </recommendedName>
</protein>
<dbReference type="EMBL" id="JAPEVB010000005">
    <property type="protein sequence ID" value="KAJ4388149.1"/>
    <property type="molecule type" value="Genomic_DNA"/>
</dbReference>
<accession>A0A9W8YMA0</accession>
<evidence type="ECO:0000259" key="1">
    <source>
        <dbReference type="Pfam" id="PF01612"/>
    </source>
</evidence>
<dbReference type="Gene3D" id="3.30.420.10">
    <property type="entry name" value="Ribonuclease H-like superfamily/Ribonuclease H"/>
    <property type="match status" value="1"/>
</dbReference>
<dbReference type="OrthoDB" id="26838at2759"/>
<dbReference type="Pfam" id="PF01612">
    <property type="entry name" value="DNA_pol_A_exo1"/>
    <property type="match status" value="1"/>
</dbReference>
<comment type="caution">
    <text evidence="2">The sequence shown here is derived from an EMBL/GenBank/DDBJ whole genome shotgun (WGS) entry which is preliminary data.</text>
</comment>